<accession>E6WPW6</accession>
<evidence type="ECO:0000313" key="2">
    <source>
        <dbReference type="EMBL" id="ADV26144.1"/>
    </source>
</evidence>
<sequence>MSYQHFPTRALALCGLLAAAFAPEAHAGLFGGGCSEPIGSVRISEPDDGAELWSAYGLSAPTRMLRVMVNDSRCFTVVDRGAGLAAIREEQELAAAGQLRAGHNVGGGQIRSADFVLIPDIVSQNANAGGSSFGVEGEKRGFLGMGGGKAGVSTRRQNAEVVLTLVDARTSEQVITTSGEAKISDKAWEAALRAQSNAHGARGGIHYSSWENTEIGKVIKQAYEEAYEKMEPAVRRLARQRGAGGSRQSALASTLGMFKPGLGGGAPAPVATEGDVSVARATSAGQGLRSLLPRRAQQEQAVAEVEEVEEQATALQPAPAPQVVVEPAPVAVPAQVAAPAGAPLDMDAEGELLASQTLALRRTARLLAQPAADAEVVAELRTGMLLFPTGSKQGAMLEVENEVGQRGWVPSAAVVVAQ</sequence>
<dbReference type="eggNOG" id="COG1462">
    <property type="taxonomic scope" value="Bacteria"/>
</dbReference>
<keyword evidence="1" id="KW-0732">Signal</keyword>
<dbReference type="Gene3D" id="3.40.50.10610">
    <property type="entry name" value="ABC-type transport auxiliary lipoprotein component"/>
    <property type="match status" value="1"/>
</dbReference>
<gene>
    <name evidence="2" type="ordered locus">Psesu_0282</name>
</gene>
<evidence type="ECO:0000256" key="1">
    <source>
        <dbReference type="SAM" id="SignalP"/>
    </source>
</evidence>
<proteinExistence type="predicted"/>
<dbReference type="HOGENOM" id="CLU_656990_0_0_6"/>
<feature type="chain" id="PRO_5003214925" evidence="1">
    <location>
        <begin position="28"/>
        <end position="418"/>
    </location>
</feature>
<dbReference type="EMBL" id="CP002446">
    <property type="protein sequence ID" value="ADV26144.1"/>
    <property type="molecule type" value="Genomic_DNA"/>
</dbReference>
<evidence type="ECO:0000313" key="3">
    <source>
        <dbReference type="Proteomes" id="UP000008632"/>
    </source>
</evidence>
<feature type="signal peptide" evidence="1">
    <location>
        <begin position="1"/>
        <end position="27"/>
    </location>
</feature>
<dbReference type="Proteomes" id="UP000008632">
    <property type="component" value="Chromosome"/>
</dbReference>
<reference evidence="2 3" key="1">
    <citation type="submission" date="2011-01" db="EMBL/GenBank/DDBJ databases">
        <title>Complete sequence of Pseudoxanthomonas suwonensis 11-1.</title>
        <authorList>
            <consortium name="US DOE Joint Genome Institute"/>
            <person name="Lucas S."/>
            <person name="Copeland A."/>
            <person name="Lapidus A."/>
            <person name="Cheng J.-F."/>
            <person name="Goodwin L."/>
            <person name="Pitluck S."/>
            <person name="Teshima H."/>
            <person name="Detter J.C."/>
            <person name="Han C."/>
            <person name="Tapia R."/>
            <person name="Land M."/>
            <person name="Hauser L."/>
            <person name="Kyrpides N."/>
            <person name="Ivanova N."/>
            <person name="Ovchinnikova G."/>
            <person name="Siebers A.K."/>
            <person name="Allgaier M."/>
            <person name="Thelen M.P."/>
            <person name="Hugenholtz P."/>
            <person name="Gladden J."/>
            <person name="Woyke T."/>
        </authorList>
    </citation>
    <scope>NUCLEOTIDE SEQUENCE [LARGE SCALE GENOMIC DNA]</scope>
    <source>
        <strain evidence="3">11-1</strain>
    </source>
</reference>
<dbReference type="KEGG" id="psu:Psesu_0282"/>
<keyword evidence="3" id="KW-1185">Reference proteome</keyword>
<dbReference type="OrthoDB" id="5949781at2"/>
<organism evidence="2 3">
    <name type="scientific">Pseudoxanthomonas suwonensis (strain 11-1)</name>
    <dbReference type="NCBI Taxonomy" id="743721"/>
    <lineage>
        <taxon>Bacteria</taxon>
        <taxon>Pseudomonadati</taxon>
        <taxon>Pseudomonadota</taxon>
        <taxon>Gammaproteobacteria</taxon>
        <taxon>Lysobacterales</taxon>
        <taxon>Lysobacteraceae</taxon>
        <taxon>Pseudoxanthomonas</taxon>
    </lineage>
</organism>
<dbReference type="GO" id="GO:0030288">
    <property type="term" value="C:outer membrane-bounded periplasmic space"/>
    <property type="evidence" value="ECO:0007669"/>
    <property type="project" value="InterPro"/>
</dbReference>
<dbReference type="Pfam" id="PF03783">
    <property type="entry name" value="CsgG"/>
    <property type="match status" value="1"/>
</dbReference>
<dbReference type="InterPro" id="IPR005534">
    <property type="entry name" value="Curli_assmbl/transp-comp_CsgG"/>
</dbReference>
<dbReference type="RefSeq" id="WP_013533974.1">
    <property type="nucleotide sequence ID" value="NC_014924.1"/>
</dbReference>
<name>E6WPW6_PSEUU</name>
<protein>
    <submittedName>
        <fullName evidence="2">Curli production assembly/transport component CsgG</fullName>
    </submittedName>
</protein>
<dbReference type="STRING" id="743721.Psesu_0282"/>
<dbReference type="AlphaFoldDB" id="E6WPW6"/>